<proteinExistence type="predicted"/>
<feature type="region of interest" description="Disordered" evidence="1">
    <location>
        <begin position="278"/>
        <end position="320"/>
    </location>
</feature>
<protein>
    <submittedName>
        <fullName evidence="2">Uncharacterized protein</fullName>
    </submittedName>
</protein>
<evidence type="ECO:0000313" key="2">
    <source>
        <dbReference type="EMBL" id="CAD8281877.1"/>
    </source>
</evidence>
<reference evidence="2" key="1">
    <citation type="submission" date="2021-01" db="EMBL/GenBank/DDBJ databases">
        <authorList>
            <person name="Corre E."/>
            <person name="Pelletier E."/>
            <person name="Niang G."/>
            <person name="Scheremetjew M."/>
            <person name="Finn R."/>
            <person name="Kale V."/>
            <person name="Holt S."/>
            <person name="Cochrane G."/>
            <person name="Meng A."/>
            <person name="Brown T."/>
            <person name="Cohen L."/>
        </authorList>
    </citation>
    <scope>NUCLEOTIDE SEQUENCE</scope>
    <source>
        <strain evidence="2">CCMP219</strain>
    </source>
</reference>
<feature type="compositionally biased region" description="Polar residues" evidence="1">
    <location>
        <begin position="134"/>
        <end position="145"/>
    </location>
</feature>
<dbReference type="AlphaFoldDB" id="A0A7R9YRC2"/>
<feature type="compositionally biased region" description="Low complexity" evidence="1">
    <location>
        <begin position="289"/>
        <end position="302"/>
    </location>
</feature>
<gene>
    <name evidence="2" type="ORF">CEUR00632_LOCUS1912</name>
</gene>
<feature type="compositionally biased region" description="Gly residues" evidence="1">
    <location>
        <begin position="278"/>
        <end position="288"/>
    </location>
</feature>
<feature type="compositionally biased region" description="Polar residues" evidence="1">
    <location>
        <begin position="303"/>
        <end position="320"/>
    </location>
</feature>
<feature type="compositionally biased region" description="Gly residues" evidence="1">
    <location>
        <begin position="113"/>
        <end position="123"/>
    </location>
</feature>
<sequence length="487" mass="48351">MPLCPRIDLRLTFRKHARRPAGERLSPFVFIPGAVALPLARATRAPPQRVSAPGVATMLHAAPVVTPEVSCRWGQSPWDSPTASPLGSPVTASIVGFSYAPGDEVTSDAASPSGGGDGRGSGGRAEYAEEDASTEASNAPGTSPQGPDHTSADCLTPTVGNGQRTLSTCCSSRSATFRRSHKSSLLSLMLLGDPAASEGCDRGLPRGRASDCGCPRAAVARQHCLGACRHPHSHRLRMGVPSNQQARDCSAAAAGAGAAASPALLQARISAPCPGGSGIGGTGGGGGSARPPLTPGALPALLSWQSQPTSPRTSPIDVPTSTYYTDPKFIEERNLLQKARCQHRARLEAEEAEAVANSAATPCAAAGELDTAAVPLAAAIHANPEVTAIEATAAAAAAFTAAAAAAAAAVAKASAAKAAAADAAANAETVVPPRAVDLEANSAVVGCAASAEATAIEAATTAANAGVTAAATPRTGTAMAATASTPA</sequence>
<evidence type="ECO:0000256" key="1">
    <source>
        <dbReference type="SAM" id="MobiDB-lite"/>
    </source>
</evidence>
<name>A0A7R9YRC2_9CHLO</name>
<accession>A0A7R9YRC2</accession>
<organism evidence="2">
    <name type="scientific">Chlamydomonas euryale</name>
    <dbReference type="NCBI Taxonomy" id="1486919"/>
    <lineage>
        <taxon>Eukaryota</taxon>
        <taxon>Viridiplantae</taxon>
        <taxon>Chlorophyta</taxon>
        <taxon>core chlorophytes</taxon>
        <taxon>Chlorophyceae</taxon>
        <taxon>CS clade</taxon>
        <taxon>Chlamydomonadales</taxon>
        <taxon>Chlamydomonadaceae</taxon>
        <taxon>Chlamydomonas</taxon>
    </lineage>
</organism>
<dbReference type="EMBL" id="HBEC01004187">
    <property type="protein sequence ID" value="CAD8281877.1"/>
    <property type="molecule type" value="Transcribed_RNA"/>
</dbReference>
<feature type="region of interest" description="Disordered" evidence="1">
    <location>
        <begin position="103"/>
        <end position="159"/>
    </location>
</feature>